<protein>
    <recommendedName>
        <fullName evidence="2">Reverse transcriptase domain-containing protein</fullName>
    </recommendedName>
</protein>
<sequence length="333" mass="37649">MKQKDQNKGGRATTGRREPRLQCKLCGKQVSSMGQSKQQVRTVRKSETSESDADDNYLLTVTSPETVAAVQSNSKKYPSKIFETLIVNKTPVKYQLDCGATVNIIPEDIYQLIFEDPQHKLLEKCNTQLIMFNKSVMTAQLDLMMVNTDNVLSMSVPQAWTKPTLTRADILSQYNDVFTGKVPLAMKSPIKQELDRLEGLDIIKPVSVLTNWVSSMVAATKRNGTIRLCLDPKPLNKALKRNLYPLPTMDDLLPDLATAKVFSVVDAKNVSWHVPLDEASSYLTAFSTPWSRYRWTRMPFVISPAPEEFQRRMENDLQGLPGVTSWCMDRVLR</sequence>
<dbReference type="Gene3D" id="3.10.10.10">
    <property type="entry name" value="HIV Type 1 Reverse Transcriptase, subunit A, domain 1"/>
    <property type="match status" value="1"/>
</dbReference>
<feature type="compositionally biased region" description="Polar residues" evidence="1">
    <location>
        <begin position="29"/>
        <end position="41"/>
    </location>
</feature>
<accession>A0A7D9HAA8</accession>
<dbReference type="Proteomes" id="UP001152795">
    <property type="component" value="Unassembled WGS sequence"/>
</dbReference>
<dbReference type="InterPro" id="IPR000477">
    <property type="entry name" value="RT_dom"/>
</dbReference>
<proteinExistence type="predicted"/>
<evidence type="ECO:0000313" key="3">
    <source>
        <dbReference type="EMBL" id="CAB3977602.1"/>
    </source>
</evidence>
<evidence type="ECO:0000259" key="2">
    <source>
        <dbReference type="Pfam" id="PF00078"/>
    </source>
</evidence>
<feature type="domain" description="Reverse transcriptase" evidence="2">
    <location>
        <begin position="221"/>
        <end position="320"/>
    </location>
</feature>
<dbReference type="InterPro" id="IPR050951">
    <property type="entry name" value="Retrovirus_Pol_polyprotein"/>
</dbReference>
<feature type="region of interest" description="Disordered" evidence="1">
    <location>
        <begin position="1"/>
        <end position="20"/>
    </location>
</feature>
<reference evidence="3" key="1">
    <citation type="submission" date="2020-04" db="EMBL/GenBank/DDBJ databases">
        <authorList>
            <person name="Alioto T."/>
            <person name="Alioto T."/>
            <person name="Gomez Garrido J."/>
        </authorList>
    </citation>
    <scope>NUCLEOTIDE SEQUENCE</scope>
    <source>
        <strain evidence="3">A484AB</strain>
    </source>
</reference>
<keyword evidence="4" id="KW-1185">Reference proteome</keyword>
<dbReference type="PANTHER" id="PTHR37984">
    <property type="entry name" value="PROTEIN CBG26694"/>
    <property type="match status" value="1"/>
</dbReference>
<feature type="region of interest" description="Disordered" evidence="1">
    <location>
        <begin position="29"/>
        <end position="55"/>
    </location>
</feature>
<dbReference type="OrthoDB" id="5986544at2759"/>
<dbReference type="PANTHER" id="PTHR37984:SF8">
    <property type="entry name" value="CCHC-TYPE DOMAIN-CONTAINING PROTEIN"/>
    <property type="match status" value="1"/>
</dbReference>
<dbReference type="CDD" id="cd01647">
    <property type="entry name" value="RT_LTR"/>
    <property type="match status" value="1"/>
</dbReference>
<name>A0A7D9HAA8_PARCT</name>
<dbReference type="EMBL" id="CACRXK020000057">
    <property type="protein sequence ID" value="CAB3977602.1"/>
    <property type="molecule type" value="Genomic_DNA"/>
</dbReference>
<evidence type="ECO:0000256" key="1">
    <source>
        <dbReference type="SAM" id="MobiDB-lite"/>
    </source>
</evidence>
<dbReference type="SUPFAM" id="SSF56672">
    <property type="entry name" value="DNA/RNA polymerases"/>
    <property type="match status" value="1"/>
</dbReference>
<dbReference type="Pfam" id="PF00078">
    <property type="entry name" value="RVT_1"/>
    <property type="match status" value="1"/>
</dbReference>
<organism evidence="3 4">
    <name type="scientific">Paramuricea clavata</name>
    <name type="common">Red gorgonian</name>
    <name type="synonym">Violescent sea-whip</name>
    <dbReference type="NCBI Taxonomy" id="317549"/>
    <lineage>
        <taxon>Eukaryota</taxon>
        <taxon>Metazoa</taxon>
        <taxon>Cnidaria</taxon>
        <taxon>Anthozoa</taxon>
        <taxon>Octocorallia</taxon>
        <taxon>Malacalcyonacea</taxon>
        <taxon>Plexauridae</taxon>
        <taxon>Paramuricea</taxon>
    </lineage>
</organism>
<dbReference type="InterPro" id="IPR043502">
    <property type="entry name" value="DNA/RNA_pol_sf"/>
</dbReference>
<gene>
    <name evidence="3" type="ORF">PACLA_8A056767</name>
</gene>
<comment type="caution">
    <text evidence="3">The sequence shown here is derived from an EMBL/GenBank/DDBJ whole genome shotgun (WGS) entry which is preliminary data.</text>
</comment>
<dbReference type="AlphaFoldDB" id="A0A7D9HAA8"/>
<evidence type="ECO:0000313" key="4">
    <source>
        <dbReference type="Proteomes" id="UP001152795"/>
    </source>
</evidence>